<organism evidence="1 2">
    <name type="scientific">Meloidogyne enterolobii</name>
    <name type="common">Root-knot nematode worm</name>
    <name type="synonym">Meloidogyne mayaguensis</name>
    <dbReference type="NCBI Taxonomy" id="390850"/>
    <lineage>
        <taxon>Eukaryota</taxon>
        <taxon>Metazoa</taxon>
        <taxon>Ecdysozoa</taxon>
        <taxon>Nematoda</taxon>
        <taxon>Chromadorea</taxon>
        <taxon>Rhabditida</taxon>
        <taxon>Tylenchina</taxon>
        <taxon>Tylenchomorpha</taxon>
        <taxon>Tylenchoidea</taxon>
        <taxon>Meloidogynidae</taxon>
        <taxon>Meloidogyninae</taxon>
        <taxon>Meloidogyne</taxon>
    </lineage>
</organism>
<evidence type="ECO:0000313" key="2">
    <source>
        <dbReference type="Proteomes" id="UP000580250"/>
    </source>
</evidence>
<dbReference type="EMBL" id="CAJEWN010000032">
    <property type="protein sequence ID" value="CAD2143603.1"/>
    <property type="molecule type" value="Genomic_DNA"/>
</dbReference>
<sequence>MKWPPQGTNLDLIEMLWICVDEHIKSKTPKTEISFSCGSNEAWLYISNERV</sequence>
<dbReference type="Proteomes" id="UP000580250">
    <property type="component" value="Unassembled WGS sequence"/>
</dbReference>
<name>A0A6V7U3E3_MELEN</name>
<reference evidence="1 2" key="1">
    <citation type="submission" date="2020-08" db="EMBL/GenBank/DDBJ databases">
        <authorList>
            <person name="Koutsovoulos G."/>
            <person name="Danchin GJ E."/>
        </authorList>
    </citation>
    <scope>NUCLEOTIDE SEQUENCE [LARGE SCALE GENOMIC DNA]</scope>
</reference>
<proteinExistence type="predicted"/>
<accession>A0A6V7U3E3</accession>
<gene>
    <name evidence="1" type="ORF">MENT_LOCUS7636</name>
</gene>
<protein>
    <submittedName>
        <fullName evidence="1">Uncharacterized protein</fullName>
    </submittedName>
</protein>
<comment type="caution">
    <text evidence="1">The sequence shown here is derived from an EMBL/GenBank/DDBJ whole genome shotgun (WGS) entry which is preliminary data.</text>
</comment>
<dbReference type="AlphaFoldDB" id="A0A6V7U3E3"/>
<evidence type="ECO:0000313" key="1">
    <source>
        <dbReference type="EMBL" id="CAD2143603.1"/>
    </source>
</evidence>